<evidence type="ECO:0000256" key="7">
    <source>
        <dbReference type="ARBA" id="ARBA00022618"/>
    </source>
</evidence>
<evidence type="ECO:0000256" key="17">
    <source>
        <dbReference type="ARBA" id="ARBA00044112"/>
    </source>
</evidence>
<evidence type="ECO:0000256" key="6">
    <source>
        <dbReference type="ARBA" id="ARBA00022490"/>
    </source>
</evidence>
<evidence type="ECO:0000256" key="18">
    <source>
        <dbReference type="ARBA" id="ARBA00044346"/>
    </source>
</evidence>
<keyword evidence="16" id="KW-0137">Centromere</keyword>
<evidence type="ECO:0000256" key="9">
    <source>
        <dbReference type="ARBA" id="ARBA00022776"/>
    </source>
</evidence>
<protein>
    <recommendedName>
        <fullName evidence="17">DASH complex subunit SPC34</fullName>
    </recommendedName>
    <alternativeName>
        <fullName evidence="18">Outer kinetochore protein SPC34</fullName>
    </alternativeName>
</protein>
<keyword evidence="6" id="KW-0963">Cytoplasm</keyword>
<evidence type="ECO:0000256" key="1">
    <source>
        <dbReference type="ARBA" id="ARBA00004123"/>
    </source>
</evidence>
<evidence type="ECO:0000256" key="3">
    <source>
        <dbReference type="ARBA" id="ARBA00004629"/>
    </source>
</evidence>
<reference evidence="20 21" key="1">
    <citation type="submission" date="2024-03" db="EMBL/GenBank/DDBJ databases">
        <authorList>
            <person name="Brejova B."/>
        </authorList>
    </citation>
    <scope>NUCLEOTIDE SEQUENCE [LARGE SCALE GENOMIC DNA]</scope>
    <source>
        <strain evidence="20 21">CBS 14171</strain>
    </source>
</reference>
<evidence type="ECO:0000256" key="10">
    <source>
        <dbReference type="ARBA" id="ARBA00022829"/>
    </source>
</evidence>
<evidence type="ECO:0000256" key="15">
    <source>
        <dbReference type="ARBA" id="ARBA00023306"/>
    </source>
</evidence>
<keyword evidence="9" id="KW-0498">Mitosis</keyword>
<name>A0ABP0ZRP0_9ASCO</name>
<dbReference type="InterPro" id="IPR013966">
    <property type="entry name" value="Spc34"/>
</dbReference>
<evidence type="ECO:0000256" key="8">
    <source>
        <dbReference type="ARBA" id="ARBA00022701"/>
    </source>
</evidence>
<evidence type="ECO:0000313" key="21">
    <source>
        <dbReference type="Proteomes" id="UP001497383"/>
    </source>
</evidence>
<dbReference type="EMBL" id="OZ022410">
    <property type="protein sequence ID" value="CAK9441180.1"/>
    <property type="molecule type" value="Genomic_DNA"/>
</dbReference>
<evidence type="ECO:0000256" key="19">
    <source>
        <dbReference type="SAM" id="Coils"/>
    </source>
</evidence>
<evidence type="ECO:0000256" key="14">
    <source>
        <dbReference type="ARBA" id="ARBA00023242"/>
    </source>
</evidence>
<keyword evidence="11" id="KW-0995">Kinetochore</keyword>
<dbReference type="RefSeq" id="XP_066831987.1">
    <property type="nucleotide sequence ID" value="XM_066975338.1"/>
</dbReference>
<evidence type="ECO:0000313" key="20">
    <source>
        <dbReference type="EMBL" id="CAK9441180.1"/>
    </source>
</evidence>
<comment type="subcellular location">
    <subcellularLocation>
        <location evidence="3">Chromosome</location>
        <location evidence="3">Centromere</location>
        <location evidence="3">Kinetochore</location>
    </subcellularLocation>
    <subcellularLocation>
        <location evidence="2">Cytoplasm</location>
        <location evidence="2">Cytoskeleton</location>
        <location evidence="2">Spindle</location>
    </subcellularLocation>
    <subcellularLocation>
        <location evidence="1">Nucleus</location>
    </subcellularLocation>
</comment>
<evidence type="ECO:0000256" key="11">
    <source>
        <dbReference type="ARBA" id="ARBA00022838"/>
    </source>
</evidence>
<keyword evidence="14" id="KW-0539">Nucleus</keyword>
<sequence length="250" mass="28609">MSLVEQLGRLEDSTKNLNSYNFANPGMFTNTRVDTPPIELILKDAQDDEKHLYKVVNSKTNLDEPEVERIDGQRSYIEADQLEESIYENARYDNYSQFEDYETPIARVPTILSPTNPRNTQVSLNLDNVDNPIERVERLIAIVAKHPNLIEDADEINMKLVESQRAIGDLMAEINAMENEIEEYKSVLRNDYNVAVSPVKRGAELKFEDADDDASDQLIDLDASIRREEEEIARLEHQMNLWNASSSFGV</sequence>
<evidence type="ECO:0000256" key="12">
    <source>
        <dbReference type="ARBA" id="ARBA00023054"/>
    </source>
</evidence>
<evidence type="ECO:0000256" key="5">
    <source>
        <dbReference type="ARBA" id="ARBA00022454"/>
    </source>
</evidence>
<proteinExistence type="inferred from homology"/>
<feature type="coiled-coil region" evidence="19">
    <location>
        <begin position="218"/>
        <end position="245"/>
    </location>
</feature>
<evidence type="ECO:0000256" key="4">
    <source>
        <dbReference type="ARBA" id="ARBA00008491"/>
    </source>
</evidence>
<evidence type="ECO:0000256" key="2">
    <source>
        <dbReference type="ARBA" id="ARBA00004186"/>
    </source>
</evidence>
<keyword evidence="12 19" id="KW-0175">Coiled coil</keyword>
<comment type="similarity">
    <text evidence="4">Belongs to the DASH complex SPC34 family.</text>
</comment>
<keyword evidence="15" id="KW-0131">Cell cycle</keyword>
<feature type="coiled-coil region" evidence="19">
    <location>
        <begin position="160"/>
        <end position="187"/>
    </location>
</feature>
<keyword evidence="21" id="KW-1185">Reference proteome</keyword>
<gene>
    <name evidence="20" type="ORF">LODBEIA_P50490</name>
</gene>
<dbReference type="Pfam" id="PF08657">
    <property type="entry name" value="DASH_Spc34"/>
    <property type="match status" value="1"/>
</dbReference>
<keyword evidence="10" id="KW-0159">Chromosome partition</keyword>
<keyword evidence="5" id="KW-0158">Chromosome</keyword>
<organism evidence="20 21">
    <name type="scientific">Lodderomyces beijingensis</name>
    <dbReference type="NCBI Taxonomy" id="1775926"/>
    <lineage>
        <taxon>Eukaryota</taxon>
        <taxon>Fungi</taxon>
        <taxon>Dikarya</taxon>
        <taxon>Ascomycota</taxon>
        <taxon>Saccharomycotina</taxon>
        <taxon>Pichiomycetes</taxon>
        <taxon>Debaryomycetaceae</taxon>
        <taxon>Candida/Lodderomyces clade</taxon>
        <taxon>Lodderomyces</taxon>
    </lineage>
</organism>
<evidence type="ECO:0000256" key="13">
    <source>
        <dbReference type="ARBA" id="ARBA00023212"/>
    </source>
</evidence>
<accession>A0ABP0ZRP0</accession>
<keyword evidence="8" id="KW-0493">Microtubule</keyword>
<dbReference type="GeneID" id="92210245"/>
<dbReference type="Proteomes" id="UP001497383">
    <property type="component" value="Chromosome 6"/>
</dbReference>
<keyword evidence="13" id="KW-0206">Cytoskeleton</keyword>
<keyword evidence="7" id="KW-0132">Cell division</keyword>
<evidence type="ECO:0000256" key="16">
    <source>
        <dbReference type="ARBA" id="ARBA00023328"/>
    </source>
</evidence>